<evidence type="ECO:0000256" key="4">
    <source>
        <dbReference type="ARBA" id="ARBA00022692"/>
    </source>
</evidence>
<feature type="compositionally biased region" description="Basic and acidic residues" evidence="7">
    <location>
        <begin position="164"/>
        <end position="176"/>
    </location>
</feature>
<dbReference type="GO" id="GO:0005886">
    <property type="term" value="C:plasma membrane"/>
    <property type="evidence" value="ECO:0007669"/>
    <property type="project" value="TreeGrafter"/>
</dbReference>
<feature type="transmembrane region" description="Helical" evidence="8">
    <location>
        <begin position="12"/>
        <end position="30"/>
    </location>
</feature>
<dbReference type="CDD" id="cd01115">
    <property type="entry name" value="SLC13_permease"/>
    <property type="match status" value="1"/>
</dbReference>
<feature type="transmembrane region" description="Helical" evidence="8">
    <location>
        <begin position="510"/>
        <end position="531"/>
    </location>
</feature>
<evidence type="ECO:0000256" key="2">
    <source>
        <dbReference type="ARBA" id="ARBA00006772"/>
    </source>
</evidence>
<comment type="caution">
    <text evidence="9">The sequence shown here is derived from an EMBL/GenBank/DDBJ whole genome shotgun (WGS) entry which is preliminary data.</text>
</comment>
<evidence type="ECO:0000256" key="3">
    <source>
        <dbReference type="ARBA" id="ARBA00022448"/>
    </source>
</evidence>
<dbReference type="InterPro" id="IPR001898">
    <property type="entry name" value="SLC13A/DASS"/>
</dbReference>
<dbReference type="EMBL" id="JBAMIC010004070">
    <property type="protein sequence ID" value="KAK7088008.1"/>
    <property type="molecule type" value="Genomic_DNA"/>
</dbReference>
<feature type="transmembrane region" description="Helical" evidence="8">
    <location>
        <begin position="42"/>
        <end position="66"/>
    </location>
</feature>
<name>A0AAN9FWM6_9CAEN</name>
<feature type="compositionally biased region" description="Low complexity" evidence="7">
    <location>
        <begin position="177"/>
        <end position="189"/>
    </location>
</feature>
<dbReference type="EMBL" id="JBAMIC010004070">
    <property type="protein sequence ID" value="KAK7088007.1"/>
    <property type="molecule type" value="Genomic_DNA"/>
</dbReference>
<feature type="transmembrane region" description="Helical" evidence="8">
    <location>
        <begin position="383"/>
        <end position="402"/>
    </location>
</feature>
<gene>
    <name evidence="9" type="ORF">V1264_021986</name>
</gene>
<evidence type="ECO:0000313" key="9">
    <source>
        <dbReference type="EMBL" id="KAK7088008.1"/>
    </source>
</evidence>
<evidence type="ECO:0000256" key="8">
    <source>
        <dbReference type="SAM" id="Phobius"/>
    </source>
</evidence>
<evidence type="ECO:0000256" key="6">
    <source>
        <dbReference type="ARBA" id="ARBA00023136"/>
    </source>
</evidence>
<protein>
    <recommendedName>
        <fullName evidence="11">Solute carrier family 13 member 5</fullName>
    </recommendedName>
</protein>
<dbReference type="PANTHER" id="PTHR10283">
    <property type="entry name" value="SOLUTE CARRIER FAMILY 13 MEMBER"/>
    <property type="match status" value="1"/>
</dbReference>
<keyword evidence="3" id="KW-0813">Transport</keyword>
<dbReference type="AlphaFoldDB" id="A0AAN9FWM6"/>
<comment type="subcellular location">
    <subcellularLocation>
        <location evidence="1">Membrane</location>
        <topology evidence="1">Multi-pass membrane protein</topology>
    </subcellularLocation>
</comment>
<feature type="transmembrane region" description="Helical" evidence="8">
    <location>
        <begin position="328"/>
        <end position="352"/>
    </location>
</feature>
<feature type="transmembrane region" description="Helical" evidence="8">
    <location>
        <begin position="474"/>
        <end position="498"/>
    </location>
</feature>
<reference evidence="9 10" key="1">
    <citation type="submission" date="2024-02" db="EMBL/GenBank/DDBJ databases">
        <title>Chromosome-scale genome assembly of the rough periwinkle Littorina saxatilis.</title>
        <authorList>
            <person name="De Jode A."/>
            <person name="Faria R."/>
            <person name="Formenti G."/>
            <person name="Sims Y."/>
            <person name="Smith T.P."/>
            <person name="Tracey A."/>
            <person name="Wood J.M.D."/>
            <person name="Zagrodzka Z.B."/>
            <person name="Johannesson K."/>
            <person name="Butlin R.K."/>
            <person name="Leder E.H."/>
        </authorList>
    </citation>
    <scope>NUCLEOTIDE SEQUENCE [LARGE SCALE GENOMIC DNA]</scope>
    <source>
        <strain evidence="9">Snail1</strain>
        <tissue evidence="9">Muscle</tissue>
    </source>
</reference>
<dbReference type="PANTHER" id="PTHR10283:SF82">
    <property type="entry name" value="SOLUTE CARRIER FAMILY 13 MEMBER 2"/>
    <property type="match status" value="1"/>
</dbReference>
<keyword evidence="6 8" id="KW-0472">Membrane</keyword>
<comment type="similarity">
    <text evidence="2">Belongs to the SLC13A/DASS transporter (TC 2.A.47) family. NADC subfamily.</text>
</comment>
<proteinExistence type="inferred from homology"/>
<organism evidence="9 10">
    <name type="scientific">Littorina saxatilis</name>
    <dbReference type="NCBI Taxonomy" id="31220"/>
    <lineage>
        <taxon>Eukaryota</taxon>
        <taxon>Metazoa</taxon>
        <taxon>Spiralia</taxon>
        <taxon>Lophotrochozoa</taxon>
        <taxon>Mollusca</taxon>
        <taxon>Gastropoda</taxon>
        <taxon>Caenogastropoda</taxon>
        <taxon>Littorinimorpha</taxon>
        <taxon>Littorinoidea</taxon>
        <taxon>Littorinidae</taxon>
        <taxon>Littorina</taxon>
    </lineage>
</organism>
<keyword evidence="10" id="KW-1185">Reference proteome</keyword>
<dbReference type="Pfam" id="PF00939">
    <property type="entry name" value="Na_sulph_symp"/>
    <property type="match status" value="1"/>
</dbReference>
<evidence type="ECO:0000256" key="7">
    <source>
        <dbReference type="SAM" id="MobiDB-lite"/>
    </source>
</evidence>
<feature type="transmembrane region" description="Helical" evidence="8">
    <location>
        <begin position="552"/>
        <end position="572"/>
    </location>
</feature>
<sequence>MTVHVIKQLWALRGPIITVLALLVLLPLVLSEHREARCGYVVLVMAVMWLTEAIPIPATALLPIFMFPMCGVQVAQDVSKSYISDTSMLFLGGLILAVAVEEWNLHKRIAIGVLRIVGSDPKFVMLGLMLPTWFLSMWISNTATASMMIPIANAVVSQMGSVKGSKESDEAREKTSNGKANSSANGNLSQPVLGKYTYRGDSLEQGESNGVQVESFSDPIALHRIENADPVASLPAVIESTVSSPSLDEVKVVPKMELDEETTSPEFARLCKGLSLCIAYGCNIGGIATLTGTPPNLVFKGTADDLFNARYEKLDLPQQSSGVTFANWMGMALPMSAITLVLAWVLLMLFFLRGNVCRKISMEQRQGVKDVIMAEWKKMGPMSMAEIEVTILFVLLAAMWISRDPKERPGWSSWFMAGYVSDASAVMVIVALLFLLPAQIPRVFCCRGEEHADLPYYRPLLTWEQVHRKLPWGVIILLGGGFALANACKVSGLSAWLGNQLNSLASMDPWLLNLILCLIVATATEVTSNTATSTLLMPIMAQIAIAVKVNPLYLMASAAMATSFAFMLPVATPPNAIVFAYGNLRVYDMASVGFFMNIIAVLVLTLAVNTWGNAIFNFDELPVIFRNLTAST</sequence>
<dbReference type="PROSITE" id="PS01271">
    <property type="entry name" value="NA_SULFATE"/>
    <property type="match status" value="1"/>
</dbReference>
<dbReference type="Proteomes" id="UP001374579">
    <property type="component" value="Unassembled WGS sequence"/>
</dbReference>
<accession>A0AAN9FWM6</accession>
<evidence type="ECO:0000256" key="5">
    <source>
        <dbReference type="ARBA" id="ARBA00022989"/>
    </source>
</evidence>
<feature type="transmembrane region" description="Helical" evidence="8">
    <location>
        <begin position="86"/>
        <end position="103"/>
    </location>
</feature>
<evidence type="ECO:0000313" key="10">
    <source>
        <dbReference type="Proteomes" id="UP001374579"/>
    </source>
</evidence>
<feature type="region of interest" description="Disordered" evidence="7">
    <location>
        <begin position="163"/>
        <end position="189"/>
    </location>
</feature>
<feature type="transmembrane region" description="Helical" evidence="8">
    <location>
        <begin position="592"/>
        <end position="616"/>
    </location>
</feature>
<dbReference type="GO" id="GO:0015141">
    <property type="term" value="F:succinate transmembrane transporter activity"/>
    <property type="evidence" value="ECO:0007669"/>
    <property type="project" value="UniProtKB-ARBA"/>
</dbReference>
<feature type="transmembrane region" description="Helical" evidence="8">
    <location>
        <begin position="414"/>
        <end position="436"/>
    </location>
</feature>
<evidence type="ECO:0008006" key="11">
    <source>
        <dbReference type="Google" id="ProtNLM"/>
    </source>
</evidence>
<keyword evidence="5 8" id="KW-1133">Transmembrane helix</keyword>
<evidence type="ECO:0000256" key="1">
    <source>
        <dbReference type="ARBA" id="ARBA00004141"/>
    </source>
</evidence>
<keyword evidence="4 8" id="KW-0812">Transmembrane</keyword>
<dbReference type="InterPro" id="IPR031312">
    <property type="entry name" value="Na/sul_symport_CS"/>
</dbReference>